<dbReference type="Pfam" id="PF05787">
    <property type="entry name" value="PhoX"/>
    <property type="match status" value="1"/>
</dbReference>
<dbReference type="AlphaFoldDB" id="A0A7C1P0C7"/>
<dbReference type="EMBL" id="DSKI01000324">
    <property type="protein sequence ID" value="HEB43270.1"/>
    <property type="molecule type" value="Genomic_DNA"/>
</dbReference>
<dbReference type="GO" id="GO:0006419">
    <property type="term" value="P:alanyl-tRNA aminoacylation"/>
    <property type="evidence" value="ECO:0007669"/>
    <property type="project" value="InterPro"/>
</dbReference>
<dbReference type="PANTHER" id="PTHR35399:SF2">
    <property type="entry name" value="DUF839 DOMAIN-CONTAINING PROTEIN"/>
    <property type="match status" value="1"/>
</dbReference>
<protein>
    <submittedName>
        <fullName evidence="1">DUF839 domain-containing protein</fullName>
    </submittedName>
</protein>
<dbReference type="InterPro" id="IPR018162">
    <property type="entry name" value="Ala-tRNA-ligase_IIc_anticod-bd"/>
</dbReference>
<dbReference type="GO" id="GO:0005524">
    <property type="term" value="F:ATP binding"/>
    <property type="evidence" value="ECO:0007669"/>
    <property type="project" value="InterPro"/>
</dbReference>
<dbReference type="GO" id="GO:0005737">
    <property type="term" value="C:cytoplasm"/>
    <property type="evidence" value="ECO:0007669"/>
    <property type="project" value="InterPro"/>
</dbReference>
<dbReference type="InterPro" id="IPR008557">
    <property type="entry name" value="PhoX"/>
</dbReference>
<organism evidence="1">
    <name type="scientific">Agrobacterium albertimagni</name>
    <dbReference type="NCBI Taxonomy" id="147266"/>
    <lineage>
        <taxon>Bacteria</taxon>
        <taxon>Pseudomonadati</taxon>
        <taxon>Pseudomonadota</taxon>
        <taxon>Alphaproteobacteria</taxon>
        <taxon>Hyphomicrobiales</taxon>
        <taxon>Rhizobiaceae</taxon>
        <taxon>Rhizobium/Agrobacterium group</taxon>
        <taxon>Agrobacterium</taxon>
    </lineage>
</organism>
<name>A0A7C1P0C7_9HYPH</name>
<dbReference type="SUPFAM" id="SSF101353">
    <property type="entry name" value="Putative anticodon-binding domain of alanyl-tRNA synthetase (AlaRS)"/>
    <property type="match status" value="1"/>
</dbReference>
<proteinExistence type="predicted"/>
<gene>
    <name evidence="1" type="ORF">ENP70_06125</name>
</gene>
<reference evidence="1" key="1">
    <citation type="journal article" date="2020" name="mSystems">
        <title>Genome- and Community-Level Interaction Insights into Carbon Utilization and Element Cycling Functions of Hydrothermarchaeota in Hydrothermal Sediment.</title>
        <authorList>
            <person name="Zhou Z."/>
            <person name="Liu Y."/>
            <person name="Xu W."/>
            <person name="Pan J."/>
            <person name="Luo Z.H."/>
            <person name="Li M."/>
        </authorList>
    </citation>
    <scope>NUCLEOTIDE SEQUENCE [LARGE SCALE GENOMIC DNA]</scope>
    <source>
        <strain evidence="1">SpSt-243</strain>
    </source>
</reference>
<dbReference type="PANTHER" id="PTHR35399">
    <property type="entry name" value="SLR8030 PROTEIN"/>
    <property type="match status" value="1"/>
</dbReference>
<comment type="caution">
    <text evidence="1">The sequence shown here is derived from an EMBL/GenBank/DDBJ whole genome shotgun (WGS) entry which is preliminary data.</text>
</comment>
<dbReference type="GO" id="GO:0004813">
    <property type="term" value="F:alanine-tRNA ligase activity"/>
    <property type="evidence" value="ECO:0007669"/>
    <property type="project" value="InterPro"/>
</dbReference>
<sequence>MGLLEDATQGLSEGGVIPGQTAFTLYDTYGFPLDLTQDEARRRGFTVDTAAFDAAMEEQKTRGKANWKGSGQTASTGEWLALTEETTGMKMDEICVFTRQAASKVGATTMDRPEWVAINPVAIEAYCALTNNANRAVLKDGKMRTNAGGDVMDISAVNPREGNEYGQIVRWYPENEDHADGKFKWDLFVMAGNPDVHKDGLYAGSSNINSGNMFNSPDGMMFDSTGLLWIQTDGEDSNEGEFAGQGNNQMLAGDPATGRIERFLTGPKRTALAPDELILGARWRPLRAPGPDGEGALPRSTIVAVKRDDNALVG</sequence>
<accession>A0A7C1P0C7</accession>
<evidence type="ECO:0000313" key="1">
    <source>
        <dbReference type="EMBL" id="HEB43270.1"/>
    </source>
</evidence>